<keyword evidence="2" id="KW-1185">Reference proteome</keyword>
<evidence type="ECO:0000313" key="2">
    <source>
        <dbReference type="Proteomes" id="UP001432322"/>
    </source>
</evidence>
<dbReference type="EMBL" id="BTSY01000001">
    <property type="protein sequence ID" value="GMT11505.1"/>
    <property type="molecule type" value="Genomic_DNA"/>
</dbReference>
<evidence type="ECO:0000313" key="1">
    <source>
        <dbReference type="EMBL" id="GMT11505.1"/>
    </source>
</evidence>
<protein>
    <submittedName>
        <fullName evidence="1">Uncharacterized protein</fullName>
    </submittedName>
</protein>
<reference evidence="1" key="1">
    <citation type="submission" date="2023-10" db="EMBL/GenBank/DDBJ databases">
        <title>Genome assembly of Pristionchus species.</title>
        <authorList>
            <person name="Yoshida K."/>
            <person name="Sommer R.J."/>
        </authorList>
    </citation>
    <scope>NUCLEOTIDE SEQUENCE</scope>
    <source>
        <strain evidence="1">RS5133</strain>
    </source>
</reference>
<proteinExistence type="predicted"/>
<name>A0AAV5V117_9BILA</name>
<organism evidence="1 2">
    <name type="scientific">Pristionchus fissidentatus</name>
    <dbReference type="NCBI Taxonomy" id="1538716"/>
    <lineage>
        <taxon>Eukaryota</taxon>
        <taxon>Metazoa</taxon>
        <taxon>Ecdysozoa</taxon>
        <taxon>Nematoda</taxon>
        <taxon>Chromadorea</taxon>
        <taxon>Rhabditida</taxon>
        <taxon>Rhabditina</taxon>
        <taxon>Diplogasteromorpha</taxon>
        <taxon>Diplogasteroidea</taxon>
        <taxon>Neodiplogasteridae</taxon>
        <taxon>Pristionchus</taxon>
    </lineage>
</organism>
<dbReference type="AlphaFoldDB" id="A0AAV5V117"/>
<dbReference type="Gene3D" id="2.60.40.1910">
    <property type="match status" value="1"/>
</dbReference>
<accession>A0AAV5V117</accession>
<dbReference type="Proteomes" id="UP001432322">
    <property type="component" value="Unassembled WGS sequence"/>
</dbReference>
<gene>
    <name evidence="1" type="ORF">PFISCL1PPCAC_2802</name>
</gene>
<sequence length="109" mass="12848">NIKELLSTRSFASFDQRDFCGLLSDFSRSKATQDICNDFSLKSNYPILSVQKVKGGYEVRQQRFHRGFVDPTYRDNDTRWTIPLTIRWKLPHSASWGEAERQIMWRDGE</sequence>
<comment type="caution">
    <text evidence="1">The sequence shown here is derived from an EMBL/GenBank/DDBJ whole genome shotgun (WGS) entry which is preliminary data.</text>
</comment>
<feature type="non-terminal residue" evidence="1">
    <location>
        <position position="1"/>
    </location>
</feature>